<keyword evidence="3 6" id="KW-0732">Signal</keyword>
<dbReference type="Pfam" id="PF01657">
    <property type="entry name" value="Stress-antifung"/>
    <property type="match status" value="2"/>
</dbReference>
<organism evidence="8 9">
    <name type="scientific">Ricinus communis</name>
    <name type="common">Castor bean</name>
    <dbReference type="NCBI Taxonomy" id="3988"/>
    <lineage>
        <taxon>Eukaryota</taxon>
        <taxon>Viridiplantae</taxon>
        <taxon>Streptophyta</taxon>
        <taxon>Embryophyta</taxon>
        <taxon>Tracheophyta</taxon>
        <taxon>Spermatophyta</taxon>
        <taxon>Magnoliopsida</taxon>
        <taxon>eudicotyledons</taxon>
        <taxon>Gunneridae</taxon>
        <taxon>Pentapetalae</taxon>
        <taxon>rosids</taxon>
        <taxon>fabids</taxon>
        <taxon>Malpighiales</taxon>
        <taxon>Euphorbiaceae</taxon>
        <taxon>Acalyphoideae</taxon>
        <taxon>Acalypheae</taxon>
        <taxon>Ricinus</taxon>
    </lineage>
</organism>
<dbReference type="CDD" id="cd23509">
    <property type="entry name" value="Gnk2-like"/>
    <property type="match status" value="2"/>
</dbReference>
<comment type="similarity">
    <text evidence="5">Belongs to the cysteine-rich repeat secretory protein family.</text>
</comment>
<keyword evidence="2" id="KW-0964">Secreted</keyword>
<feature type="signal peptide" evidence="6">
    <location>
        <begin position="1"/>
        <end position="21"/>
    </location>
</feature>
<accession>B9RXU5</accession>
<dbReference type="InterPro" id="IPR038408">
    <property type="entry name" value="GNK2_sf"/>
</dbReference>
<feature type="domain" description="Gnk2-homologous" evidence="7">
    <location>
        <begin position="130"/>
        <end position="235"/>
    </location>
</feature>
<evidence type="ECO:0000256" key="4">
    <source>
        <dbReference type="ARBA" id="ARBA00022737"/>
    </source>
</evidence>
<name>B9RXU5_RICCO</name>
<dbReference type="EMBL" id="EQ973828">
    <property type="protein sequence ID" value="EEF43951.1"/>
    <property type="molecule type" value="Genomic_DNA"/>
</dbReference>
<protein>
    <submittedName>
        <fullName evidence="8">DUF26 domain-containing protein 1, putative</fullName>
    </submittedName>
</protein>
<dbReference type="InParanoid" id="B9RXU5"/>
<sequence length="278" mass="30740">MELLIIVLSTLMLLFTPSSCADSNQKLAAVCSGPDNATLDNQLQISFNNLLGALATNAPLHNGFYKDTAGRGSNKIYGLTQCRGDLSATNCAACLKNATMNHVCSTSVSVTIWYKWCFIRYSNESFFGIWGRSAAAYSNETDLDDPNVVSQGHNFMNDLVSTAPKQPLMFQTAVLDVGENGKRFGMAQCTRDINSTDCAKCFDNLLVTFRTTIERKRRWEVYGNGCNLRYDDYQFYFNYTLPLNEVFAVGDTGGVANLSPKRVAIGMIIPVLMFLLLL</sequence>
<feature type="domain" description="Gnk2-homologous" evidence="7">
    <location>
        <begin position="25"/>
        <end position="126"/>
    </location>
</feature>
<dbReference type="GO" id="GO:0005576">
    <property type="term" value="C:extracellular region"/>
    <property type="evidence" value="ECO:0007669"/>
    <property type="project" value="UniProtKB-SubCell"/>
</dbReference>
<dbReference type="Proteomes" id="UP000008311">
    <property type="component" value="Unassembled WGS sequence"/>
</dbReference>
<reference evidence="9" key="1">
    <citation type="journal article" date="2010" name="Nat. Biotechnol.">
        <title>Draft genome sequence of the oilseed species Ricinus communis.</title>
        <authorList>
            <person name="Chan A.P."/>
            <person name="Crabtree J."/>
            <person name="Zhao Q."/>
            <person name="Lorenzi H."/>
            <person name="Orvis J."/>
            <person name="Puiu D."/>
            <person name="Melake-Berhan A."/>
            <person name="Jones K.M."/>
            <person name="Redman J."/>
            <person name="Chen G."/>
            <person name="Cahoon E.B."/>
            <person name="Gedil M."/>
            <person name="Stanke M."/>
            <person name="Haas B.J."/>
            <person name="Wortman J.R."/>
            <person name="Fraser-Liggett C.M."/>
            <person name="Ravel J."/>
            <person name="Rabinowicz P.D."/>
        </authorList>
    </citation>
    <scope>NUCLEOTIDE SEQUENCE [LARGE SCALE GENOMIC DNA]</scope>
    <source>
        <strain evidence="9">cv. Hale</strain>
    </source>
</reference>
<evidence type="ECO:0000256" key="3">
    <source>
        <dbReference type="ARBA" id="ARBA00022729"/>
    </source>
</evidence>
<dbReference type="PANTHER" id="PTHR32411">
    <property type="entry name" value="CYSTEINE-RICH REPEAT SECRETORY PROTEIN 38-RELATED"/>
    <property type="match status" value="1"/>
</dbReference>
<dbReference type="PROSITE" id="PS51473">
    <property type="entry name" value="GNK2"/>
    <property type="match status" value="2"/>
</dbReference>
<evidence type="ECO:0000259" key="7">
    <source>
        <dbReference type="PROSITE" id="PS51473"/>
    </source>
</evidence>
<proteinExistence type="inferred from homology"/>
<evidence type="ECO:0000256" key="1">
    <source>
        <dbReference type="ARBA" id="ARBA00004613"/>
    </source>
</evidence>
<keyword evidence="4" id="KW-0677">Repeat</keyword>
<evidence type="ECO:0000256" key="2">
    <source>
        <dbReference type="ARBA" id="ARBA00022525"/>
    </source>
</evidence>
<evidence type="ECO:0000256" key="5">
    <source>
        <dbReference type="ARBA" id="ARBA00038515"/>
    </source>
</evidence>
<dbReference type="AlphaFoldDB" id="B9RXU5"/>
<dbReference type="InterPro" id="IPR002902">
    <property type="entry name" value="GNK2"/>
</dbReference>
<gene>
    <name evidence="8" type="ORF">RCOM_0906350</name>
</gene>
<dbReference type="Gene3D" id="3.30.430.20">
    <property type="entry name" value="Gnk2 domain, C-X8-C-X2-C motif"/>
    <property type="match status" value="2"/>
</dbReference>
<evidence type="ECO:0000256" key="6">
    <source>
        <dbReference type="SAM" id="SignalP"/>
    </source>
</evidence>
<evidence type="ECO:0000313" key="8">
    <source>
        <dbReference type="EMBL" id="EEF43951.1"/>
    </source>
</evidence>
<dbReference type="InterPro" id="IPR050581">
    <property type="entry name" value="CRR_secretory_protein"/>
</dbReference>
<feature type="chain" id="PRO_5002888734" evidence="6">
    <location>
        <begin position="22"/>
        <end position="278"/>
    </location>
</feature>
<keyword evidence="9" id="KW-1185">Reference proteome</keyword>
<dbReference type="PANTHER" id="PTHR32411:SF51">
    <property type="entry name" value="GNK2-HOMOLOGOUS DOMAIN-CONTAINING PROTEIN"/>
    <property type="match status" value="1"/>
</dbReference>
<evidence type="ECO:0000313" key="9">
    <source>
        <dbReference type="Proteomes" id="UP000008311"/>
    </source>
</evidence>
<dbReference type="eggNOG" id="ENOG502RNMQ">
    <property type="taxonomic scope" value="Eukaryota"/>
</dbReference>
<comment type="subcellular location">
    <subcellularLocation>
        <location evidence="1">Secreted</location>
    </subcellularLocation>
</comment>
<dbReference type="STRING" id="3988.B9RXU5"/>